<gene>
    <name evidence="1" type="ORF">EVJ46_09945</name>
</gene>
<name>A0A519BE77_ACIG2</name>
<dbReference type="EMBL" id="SGBC01000005">
    <property type="protein sequence ID" value="RZD15570.1"/>
    <property type="molecule type" value="Genomic_DNA"/>
</dbReference>
<dbReference type="AlphaFoldDB" id="A0A519BE77"/>
<evidence type="ECO:0000313" key="2">
    <source>
        <dbReference type="Proteomes" id="UP000316562"/>
    </source>
</evidence>
<evidence type="ECO:0000313" key="1">
    <source>
        <dbReference type="EMBL" id="RZD15570.1"/>
    </source>
</evidence>
<accession>A0A519BE77</accession>
<organism evidence="1 2">
    <name type="scientific">Acididesulfobacter guangdongensis</name>
    <dbReference type="NCBI Taxonomy" id="2597225"/>
    <lineage>
        <taxon>Bacteria</taxon>
        <taxon>Deltaproteobacteria</taxon>
        <taxon>Candidatus Acidulodesulfobacterales</taxon>
        <taxon>Candidatus Acididesulfobacter</taxon>
    </lineage>
</organism>
<sequence>MKNIQTNKVKVFENWRISVINNYGEFIWPQINYNLKAEPISIVFEIKNNINNPQSILFNQICQLISSIPINCIKISFQKNSPYKIDNTKISSMLNLTLSKNISNNDLINSYWQYRLETRPLNCLTCDIDSLELSNNKKLISIEATYLFDTVNIQSAIENIFKTFKFRCNKVNPKQYLVQQNFISKLNGKAYILFHQISNNTTLDTKNQCLLLENNELFYPMLTSIKDKNIDIQSFLKKYGLYLSDNLKAFSNIYYAYNYIQAI</sequence>
<protein>
    <submittedName>
        <fullName evidence="1">Uncharacterized protein</fullName>
    </submittedName>
</protein>
<proteinExistence type="predicted"/>
<reference evidence="1 2" key="1">
    <citation type="journal article" date="2019" name="ISME J.">
        <title>Insights into ecological role of a new deltaproteobacterial order Candidatus Acidulodesulfobacterales by metagenomics and metatranscriptomics.</title>
        <authorList>
            <person name="Tan S."/>
            <person name="Liu J."/>
            <person name="Fang Y."/>
            <person name="Hedlund B.P."/>
            <person name="Lian Z.H."/>
            <person name="Huang L.Y."/>
            <person name="Li J.T."/>
            <person name="Huang L.N."/>
            <person name="Li W.J."/>
            <person name="Jiang H.C."/>
            <person name="Dong H.L."/>
            <person name="Shu W.S."/>
        </authorList>
    </citation>
    <scope>NUCLEOTIDE SEQUENCE [LARGE SCALE GENOMIC DNA]</scope>
    <source>
        <strain evidence="1">AP2</strain>
    </source>
</reference>
<comment type="caution">
    <text evidence="1">The sequence shown here is derived from an EMBL/GenBank/DDBJ whole genome shotgun (WGS) entry which is preliminary data.</text>
</comment>
<dbReference type="Proteomes" id="UP000316562">
    <property type="component" value="Unassembled WGS sequence"/>
</dbReference>